<dbReference type="OrthoDB" id="7426653at2"/>
<gene>
    <name evidence="2" type="ORF">DF286_07925</name>
</gene>
<evidence type="ECO:0000313" key="2">
    <source>
        <dbReference type="EMBL" id="PWG02799.1"/>
    </source>
</evidence>
<dbReference type="RefSeq" id="WP_109270938.1">
    <property type="nucleotide sequence ID" value="NZ_QFFF01000001.1"/>
</dbReference>
<protein>
    <submittedName>
        <fullName evidence="2">Uncharacterized protein</fullName>
    </submittedName>
</protein>
<organism evidence="2 3">
    <name type="scientific">Allosphingosinicella humi</name>
    <dbReference type="NCBI Taxonomy" id="2068657"/>
    <lineage>
        <taxon>Bacteria</taxon>
        <taxon>Pseudomonadati</taxon>
        <taxon>Pseudomonadota</taxon>
        <taxon>Alphaproteobacteria</taxon>
        <taxon>Sphingomonadales</taxon>
        <taxon>Sphingomonadaceae</taxon>
        <taxon>Allosphingosinicella</taxon>
    </lineage>
</organism>
<comment type="caution">
    <text evidence="2">The sequence shown here is derived from an EMBL/GenBank/DDBJ whole genome shotgun (WGS) entry which is preliminary data.</text>
</comment>
<keyword evidence="3" id="KW-1185">Reference proteome</keyword>
<dbReference type="AlphaFoldDB" id="A0A2U2J372"/>
<evidence type="ECO:0000313" key="3">
    <source>
        <dbReference type="Proteomes" id="UP000245916"/>
    </source>
</evidence>
<feature type="chain" id="PRO_5015668405" evidence="1">
    <location>
        <begin position="20"/>
        <end position="159"/>
    </location>
</feature>
<proteinExistence type="predicted"/>
<keyword evidence="1" id="KW-0732">Signal</keyword>
<dbReference type="EMBL" id="QFFF01000001">
    <property type="protein sequence ID" value="PWG02799.1"/>
    <property type="molecule type" value="Genomic_DNA"/>
</dbReference>
<accession>A0A2U2J372</accession>
<dbReference type="Proteomes" id="UP000245916">
    <property type="component" value="Unassembled WGS sequence"/>
</dbReference>
<evidence type="ECO:0000256" key="1">
    <source>
        <dbReference type="SAM" id="SignalP"/>
    </source>
</evidence>
<name>A0A2U2J372_9SPHN</name>
<sequence length="159" mass="17421">MRGAIILLLLLNLAAPAAAQRQSLGAFFQWGAFEEPGRCFAIAEPERSLRPLEWKPFASVGYWPDRGARGQLHVRLSRQKREGSAVLLKIDDRTWQLIGGGNNAWAPDRRVDAEIVAAMRTGVDMTVETRSASGARVRDYYLLRGAATAIDAAAIACAR</sequence>
<reference evidence="2 3" key="1">
    <citation type="submission" date="2018-05" db="EMBL/GenBank/DDBJ databases">
        <title>Genome of Sphingosinicella humi QZX222.</title>
        <authorList>
            <person name="Qiao Z."/>
            <person name="Wang G."/>
        </authorList>
    </citation>
    <scope>NUCLEOTIDE SEQUENCE [LARGE SCALE GENOMIC DNA]</scope>
    <source>
        <strain evidence="2 3">QZX222</strain>
    </source>
</reference>
<feature type="signal peptide" evidence="1">
    <location>
        <begin position="1"/>
        <end position="19"/>
    </location>
</feature>